<feature type="region of interest" description="Disordered" evidence="2">
    <location>
        <begin position="442"/>
        <end position="465"/>
    </location>
</feature>
<dbReference type="EMBL" id="BJWL01000350">
    <property type="protein sequence ID" value="GFS40463.1"/>
    <property type="molecule type" value="Genomic_DNA"/>
</dbReference>
<sequence length="1243" mass="140573">MRISCSATRRHGEIKLESLHYYAGDVHLGADLRRRKQYCTVRTSSVKVQERALPELGEYLWIIRRSRQQSTNLTVGEPFPENSSGSRTYCCHCADIRGGRLVWSTPKKAKGERKLFRQSSNPGGTPHVPMTPGDRWGKLLADAQRAAKATSNQKPDSIQSSRIKSGGEEAQPMQMQRERRPITRSEPESHGDNRTEASSKRKSPLHRSRRSEDLRDALNAKRSQMVDLRQKLNSRREASAVMNALPVGSAAHPVALVRKGINYGFQTPFSREIKGMDPPKKFVPLRFTLYDGKSDPRSHVSHVRQMMALWNHMDALMCRVFPSSLGDLGLKWFDRLPPGSIENFYQLTESFVARFVINTKAPKAVSSLLTLKKGRNESIRSYSKRYWETYNEIEECSEEMAVVSYKLGLSLGDRLWENLTLDPPTGLSGTSCPGSKCSPDWRMTLGSPRKRKASSGEERLQLRGGKTGLIHTKQGLSRGLMWSLRNRFTNSSLESETNHISRNRNRWVEFVDDKKTRAEAAEAEANRRPNRVREETEEAANPEDEDLPLGTIHMIGGPNDPSLESKIRSEIRMIKQMHEGGARKSPTPSLGPISGAAEDRWIRCQKNPCGYRKLSRAHWPLGTVFLKTRAGSQELMTEFVVVDIPSPYNAIVGRDWLHRMKGVASTLHQAIKFLTPRGKEAIYGDQMAAKQCYLAIVSTKMAMKEVQMIEENIEVMEDVGRDPKAKVIEELVRYELDKPGSDRFFLVGSDLKECERTELIQFLKANIEAFAWIPYEMPGIDPNFIRHEFERSTGFLTSQTKGKEISSRTRGCCIGGLRGRVFPRPKIPGSIQSQLLGKGETSQNAPSELRTTREDAEVNLEPPRERNPAELKELPEGAEVTVEPPQVEPSVAWQMYVDGARNCQGAGAGGKKPFSEFRAFKIEQVGREFNAHADALASFFEGDHGRTVAVDVVSVPSIEETHSSVLVNTQLGPSWMDPIVNYLRTDQLPDDRKEAHKIRIKAARFWISPAGDLYKRSYQGPYLLCVHPSLVEDVLYEIHEGMCRLHSGRRSLAHRALSQGYWWPYMQKDAQVYVRRCNKCQLFSPLIHQLARDLSPLTSPWPFAQWGMDIVGVLPRATGNKSYPQCNGQAEATNKTIMNGIKKRLEKAKGRWVDELANVLWAYRTTPRKATNETPYSLAFRFEAVIPLEVGLPTIRTEAYNTSNNNEVLARDLDLAEERRENALIRMADYQKQLAKSFNQKVQ</sequence>
<dbReference type="GO" id="GO:0003676">
    <property type="term" value="F:nucleic acid binding"/>
    <property type="evidence" value="ECO:0007669"/>
    <property type="project" value="InterPro"/>
</dbReference>
<feature type="compositionally biased region" description="Basic residues" evidence="2">
    <location>
        <begin position="200"/>
        <end position="209"/>
    </location>
</feature>
<gene>
    <name evidence="5" type="ORF">Acr_00g0068700</name>
</gene>
<feature type="domain" description="Retrotransposon gag" evidence="3">
    <location>
        <begin position="320"/>
        <end position="409"/>
    </location>
</feature>
<dbReference type="AlphaFoldDB" id="A0A7J0DQR7"/>
<evidence type="ECO:0000259" key="4">
    <source>
        <dbReference type="Pfam" id="PF17921"/>
    </source>
</evidence>
<evidence type="ECO:0008006" key="7">
    <source>
        <dbReference type="Google" id="ProtNLM"/>
    </source>
</evidence>
<accession>A0A7J0DQR7</accession>
<feature type="region of interest" description="Disordered" evidence="2">
    <location>
        <begin position="517"/>
        <end position="562"/>
    </location>
</feature>
<dbReference type="InterPro" id="IPR036397">
    <property type="entry name" value="RNaseH_sf"/>
</dbReference>
<evidence type="ECO:0000259" key="3">
    <source>
        <dbReference type="Pfam" id="PF03732"/>
    </source>
</evidence>
<evidence type="ECO:0000313" key="6">
    <source>
        <dbReference type="Proteomes" id="UP000585474"/>
    </source>
</evidence>
<feature type="region of interest" description="Disordered" evidence="2">
    <location>
        <begin position="108"/>
        <end position="221"/>
    </location>
</feature>
<dbReference type="PANTHER" id="PTHR48475">
    <property type="entry name" value="RIBONUCLEASE H"/>
    <property type="match status" value="1"/>
</dbReference>
<feature type="region of interest" description="Disordered" evidence="2">
    <location>
        <begin position="826"/>
        <end position="874"/>
    </location>
</feature>
<evidence type="ECO:0000256" key="1">
    <source>
        <dbReference type="SAM" id="Coils"/>
    </source>
</evidence>
<keyword evidence="1" id="KW-0175">Coiled coil</keyword>
<feature type="compositionally biased region" description="Basic and acidic residues" evidence="2">
    <location>
        <begin position="210"/>
        <end position="219"/>
    </location>
</feature>
<evidence type="ECO:0000256" key="2">
    <source>
        <dbReference type="SAM" id="MobiDB-lite"/>
    </source>
</evidence>
<reference evidence="6" key="1">
    <citation type="submission" date="2019-07" db="EMBL/GenBank/DDBJ databases">
        <title>De Novo Assembly of kiwifruit Actinidia rufa.</title>
        <authorList>
            <person name="Sugita-Konishi S."/>
            <person name="Sato K."/>
            <person name="Mori E."/>
            <person name="Abe Y."/>
            <person name="Kisaki G."/>
            <person name="Hamano K."/>
            <person name="Suezawa K."/>
            <person name="Otani M."/>
            <person name="Fukuda T."/>
            <person name="Manabe T."/>
            <person name="Gomi K."/>
            <person name="Tabuchi M."/>
            <person name="Akimitsu K."/>
            <person name="Kataoka I."/>
        </authorList>
    </citation>
    <scope>NUCLEOTIDE SEQUENCE [LARGE SCALE GENOMIC DNA]</scope>
    <source>
        <strain evidence="6">cv. Fuchu</strain>
    </source>
</reference>
<dbReference type="InterPro" id="IPR005162">
    <property type="entry name" value="Retrotrans_gag_dom"/>
</dbReference>
<feature type="domain" description="Integrase zinc-binding" evidence="4">
    <location>
        <begin position="1026"/>
        <end position="1083"/>
    </location>
</feature>
<keyword evidence="6" id="KW-1185">Reference proteome</keyword>
<feature type="compositionally biased region" description="Basic and acidic residues" evidence="2">
    <location>
        <begin position="176"/>
        <end position="199"/>
    </location>
</feature>
<protein>
    <recommendedName>
        <fullName evidence="7">Integrase zinc-binding domain-containing protein</fullName>
    </recommendedName>
</protein>
<feature type="compositionally biased region" description="Basic and acidic residues" evidence="2">
    <location>
        <begin position="850"/>
        <end position="874"/>
    </location>
</feature>
<dbReference type="Pfam" id="PF17921">
    <property type="entry name" value="Integrase_H2C2"/>
    <property type="match status" value="1"/>
</dbReference>
<dbReference type="Proteomes" id="UP000585474">
    <property type="component" value="Unassembled WGS sequence"/>
</dbReference>
<feature type="compositionally biased region" description="Basic and acidic residues" evidence="2">
    <location>
        <begin position="517"/>
        <end position="534"/>
    </location>
</feature>
<dbReference type="Gene3D" id="3.30.420.10">
    <property type="entry name" value="Ribonuclease H-like superfamily/Ribonuclease H"/>
    <property type="match status" value="1"/>
</dbReference>
<organism evidence="5 6">
    <name type="scientific">Actinidia rufa</name>
    <dbReference type="NCBI Taxonomy" id="165716"/>
    <lineage>
        <taxon>Eukaryota</taxon>
        <taxon>Viridiplantae</taxon>
        <taxon>Streptophyta</taxon>
        <taxon>Embryophyta</taxon>
        <taxon>Tracheophyta</taxon>
        <taxon>Spermatophyta</taxon>
        <taxon>Magnoliopsida</taxon>
        <taxon>eudicotyledons</taxon>
        <taxon>Gunneridae</taxon>
        <taxon>Pentapetalae</taxon>
        <taxon>asterids</taxon>
        <taxon>Ericales</taxon>
        <taxon>Actinidiaceae</taxon>
        <taxon>Actinidia</taxon>
    </lineage>
</organism>
<dbReference type="Pfam" id="PF03732">
    <property type="entry name" value="Retrotrans_gag"/>
    <property type="match status" value="1"/>
</dbReference>
<evidence type="ECO:0000313" key="5">
    <source>
        <dbReference type="EMBL" id="GFS40463.1"/>
    </source>
</evidence>
<dbReference type="InterPro" id="IPR041588">
    <property type="entry name" value="Integrase_H2C2"/>
</dbReference>
<feature type="compositionally biased region" description="Polar residues" evidence="2">
    <location>
        <begin position="830"/>
        <end position="846"/>
    </location>
</feature>
<feature type="coiled-coil region" evidence="1">
    <location>
        <begin position="1206"/>
        <end position="1233"/>
    </location>
</feature>
<feature type="compositionally biased region" description="Acidic residues" evidence="2">
    <location>
        <begin position="535"/>
        <end position="547"/>
    </location>
</feature>
<dbReference type="PANTHER" id="PTHR48475:SF2">
    <property type="entry name" value="RIBONUCLEASE H"/>
    <property type="match status" value="1"/>
</dbReference>
<proteinExistence type="predicted"/>
<dbReference type="InterPro" id="IPR012337">
    <property type="entry name" value="RNaseH-like_sf"/>
</dbReference>
<dbReference type="SUPFAM" id="SSF53098">
    <property type="entry name" value="Ribonuclease H-like"/>
    <property type="match status" value="1"/>
</dbReference>
<comment type="caution">
    <text evidence="5">The sequence shown here is derived from an EMBL/GenBank/DDBJ whole genome shotgun (WGS) entry which is preliminary data.</text>
</comment>
<feature type="compositionally biased region" description="Polar residues" evidence="2">
    <location>
        <begin position="149"/>
        <end position="163"/>
    </location>
</feature>
<dbReference type="Gene3D" id="1.10.340.70">
    <property type="match status" value="1"/>
</dbReference>
<name>A0A7J0DQR7_9ERIC</name>